<evidence type="ECO:0000313" key="2">
    <source>
        <dbReference type="Proteomes" id="UP000569005"/>
    </source>
</evidence>
<sequence length="109" mass="12624">MPYVYMRFTFDKRWACDFTNQFTRQCVRTLHFTDPEKVRDIAQRGKALTDLSSKNNFEHGIRNGGGGVILELSEFQYDKLIGKDYGRTSSHPHDRGVNTKAVPFKLHTL</sequence>
<dbReference type="Proteomes" id="UP000569005">
    <property type="component" value="Unassembled WGS sequence"/>
</dbReference>
<protein>
    <submittedName>
        <fullName evidence="1">Uncharacterized protein</fullName>
    </submittedName>
</protein>
<organism evidence="1 2">
    <name type="scientific">Tunturiibacter gelidiferens</name>
    <dbReference type="NCBI Taxonomy" id="3069689"/>
    <lineage>
        <taxon>Bacteria</taxon>
        <taxon>Pseudomonadati</taxon>
        <taxon>Acidobacteriota</taxon>
        <taxon>Terriglobia</taxon>
        <taxon>Terriglobales</taxon>
        <taxon>Acidobacteriaceae</taxon>
        <taxon>Tunturiibacter</taxon>
    </lineage>
</organism>
<proteinExistence type="predicted"/>
<dbReference type="EMBL" id="JACHEA010000001">
    <property type="protein sequence ID" value="MBB5337880.1"/>
    <property type="molecule type" value="Genomic_DNA"/>
</dbReference>
<gene>
    <name evidence="1" type="ORF">HDF13_000213</name>
</gene>
<comment type="caution">
    <text evidence="1">The sequence shown here is derived from an EMBL/GenBank/DDBJ whole genome shotgun (WGS) entry which is preliminary data.</text>
</comment>
<keyword evidence="2" id="KW-1185">Reference proteome</keyword>
<name>A0ACC5NTS9_9BACT</name>
<accession>A0ACC5NTS9</accession>
<reference evidence="1" key="1">
    <citation type="submission" date="2020-08" db="EMBL/GenBank/DDBJ databases">
        <title>Genomic Encyclopedia of Type Strains, Phase IV (KMG-V): Genome sequencing to study the core and pangenomes of soil and plant-associated prokaryotes.</title>
        <authorList>
            <person name="Whitman W."/>
        </authorList>
    </citation>
    <scope>NUCLEOTIDE SEQUENCE</scope>
    <source>
        <strain evidence="1">M8UP15</strain>
    </source>
</reference>
<evidence type="ECO:0000313" key="1">
    <source>
        <dbReference type="EMBL" id="MBB5337880.1"/>
    </source>
</evidence>